<dbReference type="InterPro" id="IPR046960">
    <property type="entry name" value="PPR_At4g14850-like_plant"/>
</dbReference>
<dbReference type="Pfam" id="PF01535">
    <property type="entry name" value="PPR"/>
    <property type="match status" value="4"/>
</dbReference>
<organism evidence="3 4">
    <name type="scientific">Nepenthes gracilis</name>
    <name type="common">Slender pitcher plant</name>
    <dbReference type="NCBI Taxonomy" id="150966"/>
    <lineage>
        <taxon>Eukaryota</taxon>
        <taxon>Viridiplantae</taxon>
        <taxon>Streptophyta</taxon>
        <taxon>Embryophyta</taxon>
        <taxon>Tracheophyta</taxon>
        <taxon>Spermatophyta</taxon>
        <taxon>Magnoliopsida</taxon>
        <taxon>eudicotyledons</taxon>
        <taxon>Gunneridae</taxon>
        <taxon>Pentapetalae</taxon>
        <taxon>Caryophyllales</taxon>
        <taxon>Nepenthaceae</taxon>
        <taxon>Nepenthes</taxon>
    </lineage>
</organism>
<dbReference type="FunFam" id="1.25.40.10:FF:000090">
    <property type="entry name" value="Pentatricopeptide repeat-containing protein, chloroplastic"/>
    <property type="match status" value="1"/>
</dbReference>
<evidence type="ECO:0008006" key="5">
    <source>
        <dbReference type="Google" id="ProtNLM"/>
    </source>
</evidence>
<protein>
    <recommendedName>
        <fullName evidence="5">Pentatricopeptide repeat-containing protein</fullName>
    </recommendedName>
</protein>
<feature type="repeat" description="PPR" evidence="2">
    <location>
        <begin position="302"/>
        <end position="332"/>
    </location>
</feature>
<evidence type="ECO:0000313" key="4">
    <source>
        <dbReference type="Proteomes" id="UP001279734"/>
    </source>
</evidence>
<feature type="repeat" description="PPR" evidence="2">
    <location>
        <begin position="333"/>
        <end position="367"/>
    </location>
</feature>
<name>A0AAD3XDU1_NEPGR</name>
<dbReference type="Proteomes" id="UP001279734">
    <property type="component" value="Unassembled WGS sequence"/>
</dbReference>
<keyword evidence="1" id="KW-0677">Repeat</keyword>
<feature type="repeat" description="PPR" evidence="2">
    <location>
        <begin position="57"/>
        <end position="91"/>
    </location>
</feature>
<dbReference type="PANTHER" id="PTHR47926">
    <property type="entry name" value="PENTATRICOPEPTIDE REPEAT-CONTAINING PROTEIN"/>
    <property type="match status" value="1"/>
</dbReference>
<reference evidence="3" key="1">
    <citation type="submission" date="2023-05" db="EMBL/GenBank/DDBJ databases">
        <title>Nepenthes gracilis genome sequencing.</title>
        <authorList>
            <person name="Fukushima K."/>
        </authorList>
    </citation>
    <scope>NUCLEOTIDE SEQUENCE</scope>
    <source>
        <strain evidence="3">SING2019-196</strain>
    </source>
</reference>
<dbReference type="GO" id="GO:0003723">
    <property type="term" value="F:RNA binding"/>
    <property type="evidence" value="ECO:0007669"/>
    <property type="project" value="InterPro"/>
</dbReference>
<evidence type="ECO:0000256" key="2">
    <source>
        <dbReference type="PROSITE-ProRule" id="PRU00708"/>
    </source>
</evidence>
<dbReference type="Gene3D" id="1.25.40.10">
    <property type="entry name" value="Tetratricopeptide repeat domain"/>
    <property type="match status" value="4"/>
</dbReference>
<dbReference type="InterPro" id="IPR002885">
    <property type="entry name" value="PPR_rpt"/>
</dbReference>
<dbReference type="Pfam" id="PF13041">
    <property type="entry name" value="PPR_2"/>
    <property type="match status" value="1"/>
</dbReference>
<evidence type="ECO:0000313" key="3">
    <source>
        <dbReference type="EMBL" id="GMH01707.1"/>
    </source>
</evidence>
<dbReference type="FunFam" id="1.25.40.10:FF:000343">
    <property type="entry name" value="Pentatricopeptide repeat-containing protein At3g58590"/>
    <property type="match status" value="1"/>
</dbReference>
<dbReference type="GO" id="GO:0009451">
    <property type="term" value="P:RNA modification"/>
    <property type="evidence" value="ECO:0007669"/>
    <property type="project" value="InterPro"/>
</dbReference>
<comment type="caution">
    <text evidence="3">The sequence shown here is derived from an EMBL/GenBank/DDBJ whole genome shotgun (WGS) entry which is preliminary data.</text>
</comment>
<dbReference type="PANTHER" id="PTHR47926:SF490">
    <property type="entry name" value="REPEAT-LIKE SUPERFAMILY PROTEIN, PUTATIVE-RELATED"/>
    <property type="match status" value="1"/>
</dbReference>
<gene>
    <name evidence="3" type="ORF">Nepgr_003546</name>
</gene>
<dbReference type="InterPro" id="IPR011990">
    <property type="entry name" value="TPR-like_helical_dom_sf"/>
</dbReference>
<proteinExistence type="predicted"/>
<evidence type="ECO:0000256" key="1">
    <source>
        <dbReference type="ARBA" id="ARBA00022737"/>
    </source>
</evidence>
<dbReference type="PROSITE" id="PS51375">
    <property type="entry name" value="PPR"/>
    <property type="match status" value="4"/>
</dbReference>
<feature type="repeat" description="PPR" evidence="2">
    <location>
        <begin position="232"/>
        <end position="266"/>
    </location>
</feature>
<keyword evidence="4" id="KW-1185">Reference proteome</keyword>
<dbReference type="AlphaFoldDB" id="A0AAD3XDU1"/>
<accession>A0AAD3XDU1</accession>
<dbReference type="NCBIfam" id="TIGR00756">
    <property type="entry name" value="PPR"/>
    <property type="match status" value="4"/>
</dbReference>
<sequence>MSLLQSCSQISQVSQIHGHMVKTALDCANFNVSKVLASSIGDLNYAFSIFYSAQNPNLFMYNTMLRCYSVSEKPQGAFGLFNHLRASGILLDQFSFITTLKSCALTSAIETGLSIHGDAHQLFDELPQRRDLVSWNTLMGGYLNISQPGSVVALFRILRRSYVGCNVATVVNVLSALGDVGNCIGGELLHGYCIKIAICLELNVITALISMYGKTGYINSGRRVFDGVLKKDVILWNCIIYGYAKNGFLEESLSLLRLMRLEGLKLNSSTLAGVLSACAASEAGGVGQCIGDFVEEEQLVLDAVLGTALLDMYSKCGFLEKAVEVFNRMESKDVKTWTAMISAYGAHGHAKSACALFHRMEGEGYWPNEVTFLTVLSACSHGGFVKEGMDCIYRMVQVYGIAPTVVHYGCIIDLLGRAGLLGQALDLIESLPIEVDATVWRALLAACRVHGNVELGDQVKRVLTERYDEHPTDSILLSGSYAMAGRLPDDALVQEMKGKERGGSSIWVTWNEKRDGEEGSWIQLH</sequence>
<dbReference type="EMBL" id="BSYO01000003">
    <property type="protein sequence ID" value="GMH01707.1"/>
    <property type="molecule type" value="Genomic_DNA"/>
</dbReference>